<dbReference type="PANTHER" id="PTHR11927:SF9">
    <property type="entry name" value="L-FUCOSYLTRANSFERASE"/>
    <property type="match status" value="1"/>
</dbReference>
<protein>
    <recommendedName>
        <fullName evidence="5">Alpha-1,2-fucosyltransferase</fullName>
    </recommendedName>
</protein>
<dbReference type="RefSeq" id="WP_069312449.1">
    <property type="nucleotide sequence ID" value="NZ_MDTU01000001.1"/>
</dbReference>
<dbReference type="Pfam" id="PF01531">
    <property type="entry name" value="Glyco_transf_11"/>
    <property type="match status" value="1"/>
</dbReference>
<dbReference type="EMBL" id="MDTU01000001">
    <property type="protein sequence ID" value="ODN42653.1"/>
    <property type="molecule type" value="Genomic_DNA"/>
</dbReference>
<keyword evidence="4" id="KW-1185">Reference proteome</keyword>
<dbReference type="PANTHER" id="PTHR11927">
    <property type="entry name" value="GALACTOSIDE 2-L-FUCOSYLTRANSFERASE"/>
    <property type="match status" value="1"/>
</dbReference>
<organism evidence="3 4">
    <name type="scientific">Piscirickettsia litoralis</name>
    <dbReference type="NCBI Taxonomy" id="1891921"/>
    <lineage>
        <taxon>Bacteria</taxon>
        <taxon>Pseudomonadati</taxon>
        <taxon>Pseudomonadota</taxon>
        <taxon>Gammaproteobacteria</taxon>
        <taxon>Thiotrichales</taxon>
        <taxon>Piscirickettsiaceae</taxon>
        <taxon>Piscirickettsia</taxon>
    </lineage>
</organism>
<evidence type="ECO:0000256" key="2">
    <source>
        <dbReference type="ARBA" id="ARBA00022679"/>
    </source>
</evidence>
<keyword evidence="2" id="KW-0808">Transferase</keyword>
<name>A0ABX3A4T6_9GAMM</name>
<dbReference type="Proteomes" id="UP000094329">
    <property type="component" value="Unassembled WGS sequence"/>
</dbReference>
<evidence type="ECO:0000256" key="1">
    <source>
        <dbReference type="ARBA" id="ARBA00022676"/>
    </source>
</evidence>
<proteinExistence type="predicted"/>
<dbReference type="InterPro" id="IPR002516">
    <property type="entry name" value="Glyco_trans_11"/>
</dbReference>
<comment type="caution">
    <text evidence="3">The sequence shown here is derived from an EMBL/GenBank/DDBJ whole genome shotgun (WGS) entry which is preliminary data.</text>
</comment>
<evidence type="ECO:0000313" key="3">
    <source>
        <dbReference type="EMBL" id="ODN42653.1"/>
    </source>
</evidence>
<reference evidence="3 4" key="1">
    <citation type="submission" date="2016-08" db="EMBL/GenBank/DDBJ databases">
        <title>Draft genome sequence of Candidatus Piscirickettsia litoralis, from seawater.</title>
        <authorList>
            <person name="Wan X."/>
            <person name="Lee A.J."/>
            <person name="Hou S."/>
            <person name="Donachie S.P."/>
        </authorList>
    </citation>
    <scope>NUCLEOTIDE SEQUENCE [LARGE SCALE GENOMIC DNA]</scope>
    <source>
        <strain evidence="3 4">Y2</strain>
    </source>
</reference>
<dbReference type="CDD" id="cd11301">
    <property type="entry name" value="Fut1_Fut2_like"/>
    <property type="match status" value="1"/>
</dbReference>
<dbReference type="Gene3D" id="3.40.50.11350">
    <property type="match status" value="1"/>
</dbReference>
<sequence>MIVMSLYGGLGNQMYQYAFAKQLSKMTGQPVKFKLEFHTKGKDFPRNLDVDKFNLSLPIQEITKQEFLFFKMKLKAAIKLATLFSIPNKSLKLQEYKLSQPLALDQFKGLKNVSLDGYWQNIDYFSAIRQDLQKDFDLSFSDYDNKEVKRKIAAAGHHSVALHIRRGDYIANANANKLHGICSQDYYVKAVSWLREHYGESLLFFVFSDDPDWVRENIATLSLSEKNAEIIAHNDGQQGFYDMMLMKQCKHHVIANSTFSWWPAWLSDKNGMVIAPNQWFSGENNKKKPNIFPDDWLYI</sequence>
<accession>A0ABX3A4T6</accession>
<gene>
    <name evidence="3" type="ORF">BGC07_06610</name>
</gene>
<evidence type="ECO:0000313" key="4">
    <source>
        <dbReference type="Proteomes" id="UP000094329"/>
    </source>
</evidence>
<keyword evidence="1" id="KW-0328">Glycosyltransferase</keyword>
<evidence type="ECO:0008006" key="5">
    <source>
        <dbReference type="Google" id="ProtNLM"/>
    </source>
</evidence>